<evidence type="ECO:0000313" key="4">
    <source>
        <dbReference type="EMBL" id="ALN58716.1"/>
    </source>
</evidence>
<dbReference type="PANTHER" id="PTHR34978:SF3">
    <property type="entry name" value="SLR0241 PROTEIN"/>
    <property type="match status" value="1"/>
</dbReference>
<feature type="compositionally biased region" description="Basic and acidic residues" evidence="1">
    <location>
        <begin position="655"/>
        <end position="671"/>
    </location>
</feature>
<feature type="transmembrane region" description="Helical" evidence="2">
    <location>
        <begin position="328"/>
        <end position="349"/>
    </location>
</feature>
<feature type="domain" description="Peptidase M56" evidence="3">
    <location>
        <begin position="14"/>
        <end position="313"/>
    </location>
</feature>
<keyword evidence="2" id="KW-0472">Membrane</keyword>
<feature type="region of interest" description="Disordered" evidence="1">
    <location>
        <begin position="505"/>
        <end position="706"/>
    </location>
</feature>
<dbReference type="CDD" id="cd07341">
    <property type="entry name" value="M56_BlaR1_MecR1_like"/>
    <property type="match status" value="1"/>
</dbReference>
<dbReference type="OrthoDB" id="15218at2"/>
<name>A0A0S2DJK6_LYSEN</name>
<feature type="transmembrane region" description="Helical" evidence="2">
    <location>
        <begin position="44"/>
        <end position="62"/>
    </location>
</feature>
<dbReference type="PANTHER" id="PTHR34978">
    <property type="entry name" value="POSSIBLE SENSOR-TRANSDUCER PROTEIN BLAR"/>
    <property type="match status" value="1"/>
</dbReference>
<evidence type="ECO:0000256" key="1">
    <source>
        <dbReference type="SAM" id="MobiDB-lite"/>
    </source>
</evidence>
<keyword evidence="2" id="KW-1133">Transmembrane helix</keyword>
<dbReference type="KEGG" id="lez:GLE_3370"/>
<gene>
    <name evidence="4" type="ORF">GLE_3370</name>
</gene>
<protein>
    <submittedName>
        <fullName evidence="4">Peptidase, M56 family</fullName>
    </submittedName>
</protein>
<evidence type="ECO:0000313" key="5">
    <source>
        <dbReference type="Proteomes" id="UP000061569"/>
    </source>
</evidence>
<feature type="compositionally biased region" description="Basic and acidic residues" evidence="1">
    <location>
        <begin position="679"/>
        <end position="706"/>
    </location>
</feature>
<feature type="transmembrane region" description="Helical" evidence="2">
    <location>
        <begin position="121"/>
        <end position="141"/>
    </location>
</feature>
<feature type="compositionally biased region" description="Polar residues" evidence="1">
    <location>
        <begin position="409"/>
        <end position="418"/>
    </location>
</feature>
<organism evidence="4 5">
    <name type="scientific">Lysobacter enzymogenes</name>
    <dbReference type="NCBI Taxonomy" id="69"/>
    <lineage>
        <taxon>Bacteria</taxon>
        <taxon>Pseudomonadati</taxon>
        <taxon>Pseudomonadota</taxon>
        <taxon>Gammaproteobacteria</taxon>
        <taxon>Lysobacterales</taxon>
        <taxon>Lysobacteraceae</taxon>
        <taxon>Lysobacter</taxon>
    </lineage>
</organism>
<sequence length="776" mass="83917">MTLYWIGEVLLPRLFAAGVQSLLMVAAIWLLVRWLRPSAAVRCWLWWCAALQLLVGALWPAPLELPLLPADWQRTAEAAAAPAAAQLSPAAQMPYLLTRADLAAAPAQIAAPADALQWLSWPALFAALWLAGVIVLVAASARAYLAVRRRVAGADECEHGPALRAYRALGASLGLRRLPPLRVSAQIDSPQLVGPPATVLLPQRQLAELSDDELAMALHHELAHLRRRDLWWGWVPALARHLFFFHPLAHVIAREYAIAREQACDAAVLDSRRYAAHDYGRLLLRLGVAPRPATGVAGASPTYTVLKRRLTMLQNKTLAARAPAERRLAARLGGAALIAAVAAFGLVPYKVTAAAEAAAAATVGAVAASAASPAVAAAGVAPAAVAASAAPVAAAASGAAPAPAPAPARTTSRSQSSKVVIRDGKTLQNERRITEINNGDMRTWAIKDGQYFRVRDDGRYEPVRDAATRARLDGMQRDAAQAEVEAAKATREAERAMRDAAVAAREAERAGREAQEEGRRARAEGERARIEAERAGREAQEQGRRARAQADRARAEAEQAGRQAQEEGRRARAEGERARREAELNHAQALRDAEQARRDAEQAKREAGLVREQAQRDRAQALRDGERARLEAGQRQRDGEQAQRDAAQARSNAEQARRDAAQRARDARQRALDSAQQQRDIEQALRDAQQSHRDAAQAQRDGRIGAADRARLQAYADMARRAVETIDVQALSREAAAAAHAVGPALRDSETLRRESLRAAEQAIRQVRRELADAGA</sequence>
<keyword evidence="2" id="KW-0812">Transmembrane</keyword>
<accession>A0A0S2DJK6</accession>
<feature type="region of interest" description="Disordered" evidence="1">
    <location>
        <begin position="399"/>
        <end position="423"/>
    </location>
</feature>
<dbReference type="Proteomes" id="UP000061569">
    <property type="component" value="Chromosome"/>
</dbReference>
<proteinExistence type="predicted"/>
<dbReference type="Pfam" id="PF05569">
    <property type="entry name" value="Peptidase_M56"/>
    <property type="match status" value="1"/>
</dbReference>
<dbReference type="STRING" id="69.GLE_3370"/>
<reference evidence="4 5" key="1">
    <citation type="submission" date="2015-11" db="EMBL/GenBank/DDBJ databases">
        <title>Genome sequences of Lysobacter enzymogenes strain C3 and Lysobacter antibioticus ATCC 29479.</title>
        <authorList>
            <person name="Kobayashi D.Y."/>
        </authorList>
    </citation>
    <scope>NUCLEOTIDE SEQUENCE [LARGE SCALE GENOMIC DNA]</scope>
    <source>
        <strain evidence="4 5">C3</strain>
    </source>
</reference>
<dbReference type="InterPro" id="IPR052173">
    <property type="entry name" value="Beta-lactam_resp_regulator"/>
</dbReference>
<dbReference type="AlphaFoldDB" id="A0A0S2DJK6"/>
<feature type="compositionally biased region" description="Basic and acidic residues" evidence="1">
    <location>
        <begin position="505"/>
        <end position="643"/>
    </location>
</feature>
<dbReference type="PATRIC" id="fig|69.6.peg.3320"/>
<evidence type="ECO:0000259" key="3">
    <source>
        <dbReference type="Pfam" id="PF05569"/>
    </source>
</evidence>
<feature type="transmembrane region" description="Helical" evidence="2">
    <location>
        <begin position="12"/>
        <end position="32"/>
    </location>
</feature>
<dbReference type="EMBL" id="CP013140">
    <property type="protein sequence ID" value="ALN58716.1"/>
    <property type="molecule type" value="Genomic_DNA"/>
</dbReference>
<evidence type="ECO:0000256" key="2">
    <source>
        <dbReference type="SAM" id="Phobius"/>
    </source>
</evidence>
<dbReference type="InterPro" id="IPR008756">
    <property type="entry name" value="Peptidase_M56"/>
</dbReference>